<dbReference type="Pfam" id="PF08421">
    <property type="entry name" value="Methyltransf_13"/>
    <property type="match status" value="1"/>
</dbReference>
<evidence type="ECO:0000259" key="2">
    <source>
        <dbReference type="Pfam" id="PF08484"/>
    </source>
</evidence>
<organism evidence="3 4">
    <name type="scientific">Allokutzneria oryzae</name>
    <dbReference type="NCBI Taxonomy" id="1378989"/>
    <lineage>
        <taxon>Bacteria</taxon>
        <taxon>Bacillati</taxon>
        <taxon>Actinomycetota</taxon>
        <taxon>Actinomycetes</taxon>
        <taxon>Pseudonocardiales</taxon>
        <taxon>Pseudonocardiaceae</taxon>
        <taxon>Allokutzneria</taxon>
    </lineage>
</organism>
<dbReference type="GO" id="GO:0032259">
    <property type="term" value="P:methylation"/>
    <property type="evidence" value="ECO:0007669"/>
    <property type="project" value="UniProtKB-KW"/>
</dbReference>
<dbReference type="Gene3D" id="3.40.50.720">
    <property type="entry name" value="NAD(P)-binding Rossmann-like Domain"/>
    <property type="match status" value="1"/>
</dbReference>
<dbReference type="Pfam" id="PF08484">
    <property type="entry name" value="Methyltransf_14"/>
    <property type="match status" value="1"/>
</dbReference>
<evidence type="ECO:0000313" key="4">
    <source>
        <dbReference type="Proteomes" id="UP001589693"/>
    </source>
</evidence>
<evidence type="ECO:0000313" key="3">
    <source>
        <dbReference type="EMBL" id="MFB9909152.1"/>
    </source>
</evidence>
<dbReference type="Gene3D" id="3.40.50.150">
    <property type="entry name" value="Vaccinia Virus protein VP39"/>
    <property type="match status" value="1"/>
</dbReference>
<dbReference type="EMBL" id="JBHLZU010000033">
    <property type="protein sequence ID" value="MFB9909152.1"/>
    <property type="molecule type" value="Genomic_DNA"/>
</dbReference>
<dbReference type="GO" id="GO:0008168">
    <property type="term" value="F:methyltransferase activity"/>
    <property type="evidence" value="ECO:0007669"/>
    <property type="project" value="UniProtKB-KW"/>
</dbReference>
<dbReference type="Pfam" id="PF13489">
    <property type="entry name" value="Methyltransf_23"/>
    <property type="match status" value="1"/>
</dbReference>
<dbReference type="InterPro" id="IPR038576">
    <property type="entry name" value="Methyltransf_Zn-bd_dom_put_sf"/>
</dbReference>
<accession>A0ABV6A7K5</accession>
<keyword evidence="3" id="KW-0808">Transferase</keyword>
<dbReference type="InterPro" id="IPR029063">
    <property type="entry name" value="SAM-dependent_MTases_sf"/>
</dbReference>
<evidence type="ECO:0000259" key="1">
    <source>
        <dbReference type="Pfam" id="PF08421"/>
    </source>
</evidence>
<dbReference type="InterPro" id="IPR013691">
    <property type="entry name" value="MeTrfase_14"/>
</dbReference>
<gene>
    <name evidence="3" type="ORF">ACFFQA_34885</name>
</gene>
<dbReference type="Gene3D" id="6.20.50.110">
    <property type="entry name" value="Methyltransferase, zinc-binding domain"/>
    <property type="match status" value="1"/>
</dbReference>
<keyword evidence="4" id="KW-1185">Reference proteome</keyword>
<feature type="domain" description="C-methyltransferase" evidence="2">
    <location>
        <begin position="209"/>
        <end position="362"/>
    </location>
</feature>
<dbReference type="Proteomes" id="UP001589693">
    <property type="component" value="Unassembled WGS sequence"/>
</dbReference>
<protein>
    <submittedName>
        <fullName evidence="3">Methyltransferase domain-containing protein</fullName>
    </submittedName>
</protein>
<keyword evidence="3" id="KW-0489">Methyltransferase</keyword>
<proteinExistence type="predicted"/>
<name>A0ABV6A7K5_9PSEU</name>
<dbReference type="InterPro" id="IPR013630">
    <property type="entry name" value="Methyltransf_Zn-bd_dom_put"/>
</dbReference>
<comment type="caution">
    <text evidence="3">The sequence shown here is derived from an EMBL/GenBank/DDBJ whole genome shotgun (WGS) entry which is preliminary data.</text>
</comment>
<dbReference type="RefSeq" id="WP_377861653.1">
    <property type="nucleotide sequence ID" value="NZ_JBHLZU010000033.1"/>
</dbReference>
<sequence length="375" mass="39895">MSEPVCRACRGRDGQIVLDLGRQPASDHFPRLVEPGPDARHPLQMWLCAGCGLAQLLTDPTVPEEPRGAEPAALVAQARDAVHRVSRAGLLPEGARVAEYGSPHGGSWLAMLRERGLRPVEGGEADVILDCFGMMHCPDQAAALAERAARLSPEGVLLLQYHSLATIIRCGQWNALRHGHYAYYSTTALTAMLAKAGLAARTAWTFDLYGGTVLLAASRTGVAEPDGIVRALLAEEEAMRITEPTRLRALQDEAAATADALRRYLTEQRQAGRRVLGYGAASRAVALLCRAGIDSVLLPAIADAAPAKHNRRMPGSGVPVISPAELVAAEPDVVLLFLPDLATEARTALPQIEANGGRWVIAEPRPDPLAPLSAA</sequence>
<feature type="domain" description="Methyltransferase putative zinc binding" evidence="1">
    <location>
        <begin position="6"/>
        <end position="57"/>
    </location>
</feature>
<reference evidence="3 4" key="1">
    <citation type="submission" date="2024-09" db="EMBL/GenBank/DDBJ databases">
        <authorList>
            <person name="Sun Q."/>
            <person name="Mori K."/>
        </authorList>
    </citation>
    <scope>NUCLEOTIDE SEQUENCE [LARGE SCALE GENOMIC DNA]</scope>
    <source>
        <strain evidence="3 4">TBRC 7907</strain>
    </source>
</reference>
<dbReference type="SUPFAM" id="SSF53335">
    <property type="entry name" value="S-adenosyl-L-methionine-dependent methyltransferases"/>
    <property type="match status" value="1"/>
</dbReference>